<name>A0A834XDP0_9FABA</name>
<sequence length="112" mass="12487">MGIGVGLLKVDLLKYECKCDALVGITNNGIDVSEWDPSSDEHIACHYSADDLAGKVQCKISLQKELGLPIRPDCPLIGFFGRLDYQKGIDLIRLAVPELLEDDVQFVRNRVW</sequence>
<evidence type="ECO:0000313" key="3">
    <source>
        <dbReference type="EMBL" id="KAF7841228.1"/>
    </source>
</evidence>
<accession>A0A834XDP0</accession>
<reference evidence="3" key="1">
    <citation type="submission" date="2020-09" db="EMBL/GenBank/DDBJ databases">
        <title>Genome-Enabled Discovery of Anthraquinone Biosynthesis in Senna tora.</title>
        <authorList>
            <person name="Kang S.-H."/>
            <person name="Pandey R.P."/>
            <person name="Lee C.-M."/>
            <person name="Sim J.-S."/>
            <person name="Jeong J.-T."/>
            <person name="Choi B.-S."/>
            <person name="Jung M."/>
            <person name="Ginzburg D."/>
            <person name="Zhao K."/>
            <person name="Won S.Y."/>
            <person name="Oh T.-J."/>
            <person name="Yu Y."/>
            <person name="Kim N.-H."/>
            <person name="Lee O.R."/>
            <person name="Lee T.-H."/>
            <person name="Bashyal P."/>
            <person name="Kim T.-S."/>
            <person name="Lee W.-H."/>
            <person name="Kawkins C."/>
            <person name="Kim C.-K."/>
            <person name="Kim J.S."/>
            <person name="Ahn B.O."/>
            <person name="Rhee S.Y."/>
            <person name="Sohng J.K."/>
        </authorList>
    </citation>
    <scope>NUCLEOTIDE SEQUENCE</scope>
    <source>
        <tissue evidence="3">Leaf</tissue>
    </source>
</reference>
<dbReference type="SUPFAM" id="SSF53756">
    <property type="entry name" value="UDP-Glycosyltransferase/glycogen phosphorylase"/>
    <property type="match status" value="1"/>
</dbReference>
<proteinExistence type="predicted"/>
<protein>
    <submittedName>
        <fullName evidence="3">Starch synthase 1, chloroplastic/amyloplastic isoform X1</fullName>
    </submittedName>
</protein>
<gene>
    <name evidence="3" type="ORF">G2W53_003526</name>
</gene>
<dbReference type="GO" id="GO:0009507">
    <property type="term" value="C:chloroplast"/>
    <property type="evidence" value="ECO:0007669"/>
    <property type="project" value="TreeGrafter"/>
</dbReference>
<comment type="subcellular location">
    <subcellularLocation>
        <location evidence="1">Plastid</location>
        <location evidence="1">Amyloplast</location>
    </subcellularLocation>
</comment>
<dbReference type="EMBL" id="JAAIUW010000002">
    <property type="protein sequence ID" value="KAF7841228.1"/>
    <property type="molecule type" value="Genomic_DNA"/>
</dbReference>
<keyword evidence="2" id="KW-0934">Plastid</keyword>
<evidence type="ECO:0000256" key="2">
    <source>
        <dbReference type="ARBA" id="ARBA00023234"/>
    </source>
</evidence>
<dbReference type="AlphaFoldDB" id="A0A834XDP0"/>
<dbReference type="GO" id="GO:0009501">
    <property type="term" value="C:amyloplast"/>
    <property type="evidence" value="ECO:0007669"/>
    <property type="project" value="UniProtKB-SubCell"/>
</dbReference>
<dbReference type="PANTHER" id="PTHR45825:SF11">
    <property type="entry name" value="ALPHA AMYLASE DOMAIN-CONTAINING PROTEIN"/>
    <property type="match status" value="1"/>
</dbReference>
<dbReference type="Proteomes" id="UP000634136">
    <property type="component" value="Unassembled WGS sequence"/>
</dbReference>
<evidence type="ECO:0000313" key="4">
    <source>
        <dbReference type="Proteomes" id="UP000634136"/>
    </source>
</evidence>
<evidence type="ECO:0000256" key="1">
    <source>
        <dbReference type="ARBA" id="ARBA00004602"/>
    </source>
</evidence>
<keyword evidence="2" id="KW-0035">Amyloplast</keyword>
<dbReference type="Gene3D" id="3.40.50.2000">
    <property type="entry name" value="Glycogen Phosphorylase B"/>
    <property type="match status" value="2"/>
</dbReference>
<dbReference type="PANTHER" id="PTHR45825">
    <property type="entry name" value="GRANULE-BOUND STARCH SYNTHASE 1, CHLOROPLASTIC/AMYLOPLASTIC"/>
    <property type="match status" value="1"/>
</dbReference>
<keyword evidence="4" id="KW-1185">Reference proteome</keyword>
<comment type="caution">
    <text evidence="3">The sequence shown here is derived from an EMBL/GenBank/DDBJ whole genome shotgun (WGS) entry which is preliminary data.</text>
</comment>
<organism evidence="3 4">
    <name type="scientific">Senna tora</name>
    <dbReference type="NCBI Taxonomy" id="362788"/>
    <lineage>
        <taxon>Eukaryota</taxon>
        <taxon>Viridiplantae</taxon>
        <taxon>Streptophyta</taxon>
        <taxon>Embryophyta</taxon>
        <taxon>Tracheophyta</taxon>
        <taxon>Spermatophyta</taxon>
        <taxon>Magnoliopsida</taxon>
        <taxon>eudicotyledons</taxon>
        <taxon>Gunneridae</taxon>
        <taxon>Pentapetalae</taxon>
        <taxon>rosids</taxon>
        <taxon>fabids</taxon>
        <taxon>Fabales</taxon>
        <taxon>Fabaceae</taxon>
        <taxon>Caesalpinioideae</taxon>
        <taxon>Cassia clade</taxon>
        <taxon>Senna</taxon>
    </lineage>
</organism>
<dbReference type="OrthoDB" id="1736858at2759"/>